<organism evidence="1 2">
    <name type="scientific">Marchantia polymorpha</name>
    <name type="common">Common liverwort</name>
    <name type="synonym">Marchantia aquatica</name>
    <dbReference type="NCBI Taxonomy" id="3197"/>
    <lineage>
        <taxon>Eukaryota</taxon>
        <taxon>Viridiplantae</taxon>
        <taxon>Streptophyta</taxon>
        <taxon>Embryophyta</taxon>
        <taxon>Marchantiophyta</taxon>
        <taxon>Marchantiopsida</taxon>
        <taxon>Marchantiidae</taxon>
        <taxon>Marchantiales</taxon>
        <taxon>Marchantiaceae</taxon>
        <taxon>Marchantia</taxon>
    </lineage>
</organism>
<dbReference type="EMBL" id="KZ772689">
    <property type="protein sequence ID" value="PTQ44892.1"/>
    <property type="molecule type" value="Genomic_DNA"/>
</dbReference>
<protein>
    <submittedName>
        <fullName evidence="1">Uncharacterized protein</fullName>
    </submittedName>
</protein>
<name>A0A2R6XFL0_MARPO</name>
<evidence type="ECO:0000313" key="1">
    <source>
        <dbReference type="EMBL" id="PTQ44892.1"/>
    </source>
</evidence>
<accession>A0A2R6XFL0</accession>
<keyword evidence="2" id="KW-1185">Reference proteome</keyword>
<evidence type="ECO:0000313" key="2">
    <source>
        <dbReference type="Proteomes" id="UP000244005"/>
    </source>
</evidence>
<dbReference type="Proteomes" id="UP000244005">
    <property type="component" value="Unassembled WGS sequence"/>
</dbReference>
<sequence>MRVRVERGSLLLVAVLGQIRGDLQGLLHVEKQSMITRSLNQMEEILSSLSCFRIKGNQHTMGKVTTIKGKQDTNTDSNIVFF</sequence>
<reference evidence="2" key="1">
    <citation type="journal article" date="2017" name="Cell">
        <title>Insights into land plant evolution garnered from the Marchantia polymorpha genome.</title>
        <authorList>
            <person name="Bowman J.L."/>
            <person name="Kohchi T."/>
            <person name="Yamato K.T."/>
            <person name="Jenkins J."/>
            <person name="Shu S."/>
            <person name="Ishizaki K."/>
            <person name="Yamaoka S."/>
            <person name="Nishihama R."/>
            <person name="Nakamura Y."/>
            <person name="Berger F."/>
            <person name="Adam C."/>
            <person name="Aki S.S."/>
            <person name="Althoff F."/>
            <person name="Araki T."/>
            <person name="Arteaga-Vazquez M.A."/>
            <person name="Balasubrmanian S."/>
            <person name="Barry K."/>
            <person name="Bauer D."/>
            <person name="Boehm C.R."/>
            <person name="Briginshaw L."/>
            <person name="Caballero-Perez J."/>
            <person name="Catarino B."/>
            <person name="Chen F."/>
            <person name="Chiyoda S."/>
            <person name="Chovatia M."/>
            <person name="Davies K.M."/>
            <person name="Delmans M."/>
            <person name="Demura T."/>
            <person name="Dierschke T."/>
            <person name="Dolan L."/>
            <person name="Dorantes-Acosta A.E."/>
            <person name="Eklund D.M."/>
            <person name="Florent S.N."/>
            <person name="Flores-Sandoval E."/>
            <person name="Fujiyama A."/>
            <person name="Fukuzawa H."/>
            <person name="Galik B."/>
            <person name="Grimanelli D."/>
            <person name="Grimwood J."/>
            <person name="Grossniklaus U."/>
            <person name="Hamada T."/>
            <person name="Haseloff J."/>
            <person name="Hetherington A.J."/>
            <person name="Higo A."/>
            <person name="Hirakawa Y."/>
            <person name="Hundley H.N."/>
            <person name="Ikeda Y."/>
            <person name="Inoue K."/>
            <person name="Inoue S.I."/>
            <person name="Ishida S."/>
            <person name="Jia Q."/>
            <person name="Kakita M."/>
            <person name="Kanazawa T."/>
            <person name="Kawai Y."/>
            <person name="Kawashima T."/>
            <person name="Kennedy M."/>
            <person name="Kinose K."/>
            <person name="Kinoshita T."/>
            <person name="Kohara Y."/>
            <person name="Koide E."/>
            <person name="Komatsu K."/>
            <person name="Kopischke S."/>
            <person name="Kubo M."/>
            <person name="Kyozuka J."/>
            <person name="Lagercrantz U."/>
            <person name="Lin S.S."/>
            <person name="Lindquist E."/>
            <person name="Lipzen A.M."/>
            <person name="Lu C.W."/>
            <person name="De Luna E."/>
            <person name="Martienssen R.A."/>
            <person name="Minamino N."/>
            <person name="Mizutani M."/>
            <person name="Mizutani M."/>
            <person name="Mochizuki N."/>
            <person name="Monte I."/>
            <person name="Mosher R."/>
            <person name="Nagasaki H."/>
            <person name="Nakagami H."/>
            <person name="Naramoto S."/>
            <person name="Nishitani K."/>
            <person name="Ohtani M."/>
            <person name="Okamoto T."/>
            <person name="Okumura M."/>
            <person name="Phillips J."/>
            <person name="Pollak B."/>
            <person name="Reinders A."/>
            <person name="Rovekamp M."/>
            <person name="Sano R."/>
            <person name="Sawa S."/>
            <person name="Schmid M.W."/>
            <person name="Shirakawa M."/>
            <person name="Solano R."/>
            <person name="Spunde A."/>
            <person name="Suetsugu N."/>
            <person name="Sugano S."/>
            <person name="Sugiyama A."/>
            <person name="Sun R."/>
            <person name="Suzuki Y."/>
            <person name="Takenaka M."/>
            <person name="Takezawa D."/>
            <person name="Tomogane H."/>
            <person name="Tsuzuki M."/>
            <person name="Ueda T."/>
            <person name="Umeda M."/>
            <person name="Ward J.M."/>
            <person name="Watanabe Y."/>
            <person name="Yazaki K."/>
            <person name="Yokoyama R."/>
            <person name="Yoshitake Y."/>
            <person name="Yotsui I."/>
            <person name="Zachgo S."/>
            <person name="Schmutz J."/>
        </authorList>
    </citation>
    <scope>NUCLEOTIDE SEQUENCE [LARGE SCALE GENOMIC DNA]</scope>
    <source>
        <strain evidence="2">Tak-1</strain>
    </source>
</reference>
<dbReference type="AlphaFoldDB" id="A0A2R6XFL0"/>
<proteinExistence type="predicted"/>
<gene>
    <name evidence="1" type="ORF">MARPO_0017s0017</name>
</gene>